<dbReference type="PANTHER" id="PTHR23253:SF78">
    <property type="entry name" value="EUKARYOTIC TRANSLATION INITIATION FACTOR 4G1, ISOFORM B-RELATED"/>
    <property type="match status" value="1"/>
</dbReference>
<keyword evidence="10" id="KW-1185">Reference proteome</keyword>
<evidence type="ECO:0000256" key="2">
    <source>
        <dbReference type="ARBA" id="ARBA00022540"/>
    </source>
</evidence>
<feature type="domain" description="W2" evidence="7">
    <location>
        <begin position="1363"/>
        <end position="1542"/>
    </location>
</feature>
<feature type="compositionally biased region" description="Basic and acidic residues" evidence="6">
    <location>
        <begin position="511"/>
        <end position="533"/>
    </location>
</feature>
<dbReference type="SMART" id="SM00515">
    <property type="entry name" value="eIF5C"/>
    <property type="match status" value="1"/>
</dbReference>
<evidence type="ECO:0000256" key="1">
    <source>
        <dbReference type="ARBA" id="ARBA00005775"/>
    </source>
</evidence>
<feature type="compositionally biased region" description="Polar residues" evidence="6">
    <location>
        <begin position="136"/>
        <end position="146"/>
    </location>
</feature>
<feature type="compositionally biased region" description="Polar residues" evidence="6">
    <location>
        <begin position="272"/>
        <end position="283"/>
    </location>
</feature>
<feature type="region of interest" description="Disordered" evidence="6">
    <location>
        <begin position="365"/>
        <end position="590"/>
    </location>
</feature>
<dbReference type="Proteomes" id="UP001249851">
    <property type="component" value="Unassembled WGS sequence"/>
</dbReference>
<gene>
    <name evidence="9" type="ORF">P5673_020040</name>
</gene>
<evidence type="ECO:0000256" key="3">
    <source>
        <dbReference type="ARBA" id="ARBA00022553"/>
    </source>
</evidence>
<feature type="region of interest" description="Disordered" evidence="6">
    <location>
        <begin position="983"/>
        <end position="1055"/>
    </location>
</feature>
<dbReference type="FunFam" id="1.25.40.180:FF:000042">
    <property type="entry name" value="Eukaryotic translation initiation factor 4 gamma"/>
    <property type="match status" value="1"/>
</dbReference>
<organism evidence="9 10">
    <name type="scientific">Acropora cervicornis</name>
    <name type="common">Staghorn coral</name>
    <dbReference type="NCBI Taxonomy" id="6130"/>
    <lineage>
        <taxon>Eukaryota</taxon>
        <taxon>Metazoa</taxon>
        <taxon>Cnidaria</taxon>
        <taxon>Anthozoa</taxon>
        <taxon>Hexacorallia</taxon>
        <taxon>Scleractinia</taxon>
        <taxon>Astrocoeniina</taxon>
        <taxon>Acroporidae</taxon>
        <taxon>Acropora</taxon>
    </lineage>
</organism>
<feature type="compositionally biased region" description="Basic and acidic residues" evidence="6">
    <location>
        <begin position="1154"/>
        <end position="1165"/>
    </location>
</feature>
<evidence type="ECO:0000256" key="6">
    <source>
        <dbReference type="SAM" id="MobiDB-lite"/>
    </source>
</evidence>
<feature type="compositionally biased region" description="Polar residues" evidence="6">
    <location>
        <begin position="444"/>
        <end position="454"/>
    </location>
</feature>
<dbReference type="InterPro" id="IPR003890">
    <property type="entry name" value="MIF4G-like_typ-3"/>
</dbReference>
<feature type="region of interest" description="Disordered" evidence="6">
    <location>
        <begin position="132"/>
        <end position="315"/>
    </location>
</feature>
<comment type="similarity">
    <text evidence="1">Belongs to the eukaryotic initiation factor 4G family.</text>
</comment>
<sequence length="1543" mass="171001">MHSVPGHMQGPQAQPRHPTQPFYHGQRPMRIPRVTPQGNQPVYSSPPGGQMVPMLTHTGGPQFISQGQPNQFISQHVDFPVPMGAPARYPPPQAIQGQFPPVPGPSQPQGPLLYQSTPGFTMGQPPVYILRAPTPGMSQYPQQTIEPRTREKKIIQIKDPNSNKDVTQEILKQKPAGSSSSTVPGTPNVTPNLSGQSSNSSTPPLTSQQQAEANVRAQFAAQVAATLKDSEEKPKKIENALQKSNANTRADADSSKAKEPVVAPKQEALNGPKNNDVVTNATEKASETNLKEATVTAKSQSKEDESSNSGECVLGPKSLVSSVDATNLANKKITNVRVEIFAAQEVPKRESTKISAPVVSEMIKTEEKVEPDESEKPVATDALPVSESKTLNGQTTTVSHKQAGEETEKVTTINSEVEVETAPAPDAAVAVAPEPSKAPEDDVATQNEETTQGSEEPEVLPPSSQVEEASGVEKVNGHDGERKASPASKTDSQVPVATKEMKKKKQKHRLKEMEKRSSEKEMDMMDAYTDKPVQEQVPDQAEEEPVEDTTQTQHEETTEDAPSDDETWEDKEDSWSPDLEDASDARPDGAKLTYGRDFLLQFQTNPLSMMKPEGLPDIDVVLVQARPPSKSGSQQNRMPKGDGGENMFLPSYMRQMSKGNPSGSRSGRNRNVATKKVIELPSMQQQPDLKRVDNRWVRPSEVTKGGNEEEAKTQELFRKVRGILNKLTPQKFQTLTQQIIDLDIDTQERLEGAIDLIFAKAIDEATFSVAYAKMCQFLVSENKKVVVEKDGVKKDISFRKILLNRCQKEFEKENSIEKTINEKLADLVNQGLNEEERQKRKSDLEDQVHQAKRRTLGNIRFIGELFKLKMLTESIMHDCVVKLLRSNDEESFECLCKLLVTIGKDLDHEKGKPRVDQYFAQINKIISAKITSSRVRFMMQDIMDLRNNNWVPRREDNNPKTIDQIHKEAADQAKKTQIKIQMAKQERKLQRGNMGGRDSPRPGSIPQADESWTTVGRGPRNMSVDPKKFQNLKRQVDSENISLGPGGRGYGSWARGSSGGTGAVGAGAGPSAAVTAGSSVAGSVAEPDNRPANRFSALSRDRKHSAPTRGNFGDSRRQEPRSPVSGGGRRGAVPQGEREKALQAVRAAMQPKRASQEREGGRESPRTTGEPSPAAGSLGDVPIDGSVNSSAAPEVTKETMKKKTLSIIDEFLNIKDMKEVAECLEEIGSPSRRHVFVEVTFNHTMEKRTSERQLTGKLIHFLLRDGVLTSQQYLDGLNSVFEVAEDTEIDIPQLWKYLGELMGPSAFDGNLELDVLFKCLFKHVQKHKAARLFACMLQSCEKSPEDVRAFLRAHNINLNIFFDDAEEAREFAKDKNIEYALGPEVEEELRNIILKRKARNEEVMDWIDANVTPSNKKGASFIRALVTVVCEIALEEEGEVCKCNIHKLKDRKNLLQKYIDANTDLEVQALYAVQALFLRLDRPQGFVKSYFDSLYDEEIITEISFNTWESSVEEEPGKGVTVMAASEFFRWLRSATEENDEES</sequence>
<feature type="domain" description="MI" evidence="8">
    <location>
        <begin position="1199"/>
        <end position="1321"/>
    </location>
</feature>
<dbReference type="PROSITE" id="PS51363">
    <property type="entry name" value="W2"/>
    <property type="match status" value="1"/>
</dbReference>
<evidence type="ECO:0000259" key="8">
    <source>
        <dbReference type="PROSITE" id="PS51366"/>
    </source>
</evidence>
<dbReference type="SMART" id="SM00544">
    <property type="entry name" value="MA3"/>
    <property type="match status" value="1"/>
</dbReference>
<reference evidence="9" key="1">
    <citation type="journal article" date="2023" name="G3 (Bethesda)">
        <title>Whole genome assembly and annotation of the endangered Caribbean coral Acropora cervicornis.</title>
        <authorList>
            <person name="Selwyn J.D."/>
            <person name="Vollmer S.V."/>
        </authorList>
    </citation>
    <scope>NUCLEOTIDE SEQUENCE</scope>
    <source>
        <strain evidence="9">K2</strain>
    </source>
</reference>
<evidence type="ECO:0000259" key="7">
    <source>
        <dbReference type="PROSITE" id="PS51363"/>
    </source>
</evidence>
<evidence type="ECO:0000313" key="9">
    <source>
        <dbReference type="EMBL" id="KAK2557679.1"/>
    </source>
</evidence>
<accession>A0AAD9QAL2</accession>
<dbReference type="GO" id="GO:0006417">
    <property type="term" value="P:regulation of translation"/>
    <property type="evidence" value="ECO:0007669"/>
    <property type="project" value="UniProtKB-KW"/>
</dbReference>
<dbReference type="Pfam" id="PF02020">
    <property type="entry name" value="W2"/>
    <property type="match status" value="1"/>
</dbReference>
<feature type="compositionally biased region" description="Polar residues" evidence="6">
    <location>
        <begin position="176"/>
        <end position="212"/>
    </location>
</feature>
<dbReference type="SMART" id="SM00543">
    <property type="entry name" value="MIF4G"/>
    <property type="match status" value="1"/>
</dbReference>
<dbReference type="PROSITE" id="PS51366">
    <property type="entry name" value="MI"/>
    <property type="match status" value="1"/>
</dbReference>
<dbReference type="EMBL" id="JARQWQ010000048">
    <property type="protein sequence ID" value="KAK2557679.1"/>
    <property type="molecule type" value="Genomic_DNA"/>
</dbReference>
<keyword evidence="3" id="KW-0597">Phosphoprotein</keyword>
<feature type="region of interest" description="Disordered" evidence="6">
    <location>
        <begin position="1079"/>
        <end position="1198"/>
    </location>
</feature>
<feature type="compositionally biased region" description="Acidic residues" evidence="6">
    <location>
        <begin position="557"/>
        <end position="572"/>
    </location>
</feature>
<feature type="compositionally biased region" description="Basic and acidic residues" evidence="6">
    <location>
        <begin position="228"/>
        <end position="238"/>
    </location>
</feature>
<dbReference type="FunFam" id="1.25.40.180:FF:000001">
    <property type="entry name" value="Eukaryotic translation initiation factor 4 gamma, 3, putative"/>
    <property type="match status" value="1"/>
</dbReference>
<dbReference type="SUPFAM" id="SSF48371">
    <property type="entry name" value="ARM repeat"/>
    <property type="match status" value="3"/>
</dbReference>
<feature type="compositionally biased region" description="Basic residues" evidence="6">
    <location>
        <begin position="501"/>
        <end position="510"/>
    </location>
</feature>
<name>A0AAD9QAL2_ACRCE</name>
<feature type="compositionally biased region" description="Basic and acidic residues" evidence="6">
    <location>
        <begin position="147"/>
        <end position="156"/>
    </location>
</feature>
<dbReference type="InterPro" id="IPR016024">
    <property type="entry name" value="ARM-type_fold"/>
</dbReference>
<feature type="region of interest" description="Disordered" evidence="6">
    <location>
        <begin position="1"/>
        <end position="32"/>
    </location>
</feature>
<protein>
    <submittedName>
        <fullName evidence="9">Eukaryotic translation initiation factor 4 gamma 1</fullName>
    </submittedName>
</protein>
<dbReference type="GO" id="GO:0016281">
    <property type="term" value="C:eukaryotic translation initiation factor 4F complex"/>
    <property type="evidence" value="ECO:0007669"/>
    <property type="project" value="TreeGrafter"/>
</dbReference>
<dbReference type="InterPro" id="IPR003307">
    <property type="entry name" value="W2_domain"/>
</dbReference>
<feature type="compositionally biased region" description="Basic and acidic residues" evidence="6">
    <location>
        <begin position="250"/>
        <end position="259"/>
    </location>
</feature>
<proteinExistence type="inferred from homology"/>
<feature type="compositionally biased region" description="Polar residues" evidence="6">
    <location>
        <begin position="387"/>
        <end position="400"/>
    </location>
</feature>
<dbReference type="PANTHER" id="PTHR23253">
    <property type="entry name" value="EUKARYOTIC TRANSLATION INITIATION FACTOR 4 GAMMA"/>
    <property type="match status" value="1"/>
</dbReference>
<evidence type="ECO:0000256" key="4">
    <source>
        <dbReference type="ARBA" id="ARBA00022845"/>
    </source>
</evidence>
<feature type="compositionally biased region" description="Polar residues" evidence="6">
    <location>
        <begin position="657"/>
        <end position="670"/>
    </location>
</feature>
<dbReference type="Pfam" id="PF02854">
    <property type="entry name" value="MIF4G"/>
    <property type="match status" value="1"/>
</dbReference>
<reference evidence="9" key="2">
    <citation type="journal article" date="2023" name="Science">
        <title>Genomic signatures of disease resistance in endangered staghorn corals.</title>
        <authorList>
            <person name="Vollmer S.V."/>
            <person name="Selwyn J.D."/>
            <person name="Despard B.A."/>
            <person name="Roesel C.L."/>
        </authorList>
    </citation>
    <scope>NUCLEOTIDE SEQUENCE</scope>
    <source>
        <strain evidence="9">K2</strain>
    </source>
</reference>
<keyword evidence="5" id="KW-0648">Protein biosynthesis</keyword>
<dbReference type="GO" id="GO:0003729">
    <property type="term" value="F:mRNA binding"/>
    <property type="evidence" value="ECO:0007669"/>
    <property type="project" value="TreeGrafter"/>
</dbReference>
<dbReference type="Pfam" id="PF02847">
    <property type="entry name" value="MA3"/>
    <property type="match status" value="1"/>
</dbReference>
<dbReference type="GO" id="GO:0003743">
    <property type="term" value="F:translation initiation factor activity"/>
    <property type="evidence" value="ECO:0007669"/>
    <property type="project" value="UniProtKB-KW"/>
</dbReference>
<keyword evidence="4" id="KW-0810">Translation regulation</keyword>
<feature type="compositionally biased region" description="Low complexity" evidence="6">
    <location>
        <begin position="420"/>
        <end position="435"/>
    </location>
</feature>
<evidence type="ECO:0000256" key="5">
    <source>
        <dbReference type="ARBA" id="ARBA00022917"/>
    </source>
</evidence>
<feature type="compositionally biased region" description="Basic and acidic residues" evidence="6">
    <location>
        <begin position="475"/>
        <end position="484"/>
    </location>
</feature>
<dbReference type="Gene3D" id="1.25.40.180">
    <property type="match status" value="3"/>
</dbReference>
<dbReference type="InterPro" id="IPR003891">
    <property type="entry name" value="Initiation_fac_eIF4g_MI"/>
</dbReference>
<dbReference type="CDD" id="cd11559">
    <property type="entry name" value="W2_eIF4G1_like"/>
    <property type="match status" value="1"/>
</dbReference>
<keyword evidence="2 9" id="KW-0396">Initiation factor</keyword>
<evidence type="ECO:0000313" key="10">
    <source>
        <dbReference type="Proteomes" id="UP001249851"/>
    </source>
</evidence>
<feature type="region of interest" description="Disordered" evidence="6">
    <location>
        <begin position="627"/>
        <end position="670"/>
    </location>
</feature>
<comment type="caution">
    <text evidence="9">The sequence shown here is derived from an EMBL/GenBank/DDBJ whole genome shotgun (WGS) entry which is preliminary data.</text>
</comment>